<keyword evidence="3" id="KW-1185">Reference proteome</keyword>
<name>A0A8J8NPL1_HALGN</name>
<comment type="caution">
    <text evidence="2">The sequence shown here is derived from an EMBL/GenBank/DDBJ whole genome shotgun (WGS) entry which is preliminary data.</text>
</comment>
<feature type="compositionally biased region" description="Low complexity" evidence="1">
    <location>
        <begin position="87"/>
        <end position="100"/>
    </location>
</feature>
<evidence type="ECO:0000313" key="3">
    <source>
        <dbReference type="Proteomes" id="UP000785679"/>
    </source>
</evidence>
<proteinExistence type="predicted"/>
<evidence type="ECO:0000313" key="2">
    <source>
        <dbReference type="EMBL" id="TNV78524.1"/>
    </source>
</evidence>
<feature type="compositionally biased region" description="Acidic residues" evidence="1">
    <location>
        <begin position="110"/>
        <end position="122"/>
    </location>
</feature>
<feature type="region of interest" description="Disordered" evidence="1">
    <location>
        <begin position="70"/>
        <end position="139"/>
    </location>
</feature>
<evidence type="ECO:0000256" key="1">
    <source>
        <dbReference type="SAM" id="MobiDB-lite"/>
    </source>
</evidence>
<dbReference type="EMBL" id="RRYP01010214">
    <property type="protein sequence ID" value="TNV78524.1"/>
    <property type="molecule type" value="Genomic_DNA"/>
</dbReference>
<protein>
    <submittedName>
        <fullName evidence="2">Uncharacterized protein</fullName>
    </submittedName>
</protein>
<sequence length="139" mass="16089">MLQQDFTDTLNNTPIFSGTIQTKAPLILPPIQRRNSNLEKGPIQILDIEESEDWEDSSLVTEEVQQQRIIQQQSEIPQRKRSGDAPQQLQESVTSQQQQQKAHDFYNESESLEESELEDQSFEQDASGTEIQQEHYQQD</sequence>
<gene>
    <name evidence="2" type="ORF">FGO68_gene2005</name>
</gene>
<accession>A0A8J8NPL1</accession>
<organism evidence="2 3">
    <name type="scientific">Halteria grandinella</name>
    <dbReference type="NCBI Taxonomy" id="5974"/>
    <lineage>
        <taxon>Eukaryota</taxon>
        <taxon>Sar</taxon>
        <taxon>Alveolata</taxon>
        <taxon>Ciliophora</taxon>
        <taxon>Intramacronucleata</taxon>
        <taxon>Spirotrichea</taxon>
        <taxon>Stichotrichia</taxon>
        <taxon>Sporadotrichida</taxon>
        <taxon>Halteriidae</taxon>
        <taxon>Halteria</taxon>
    </lineage>
</organism>
<dbReference type="Proteomes" id="UP000785679">
    <property type="component" value="Unassembled WGS sequence"/>
</dbReference>
<dbReference type="AlphaFoldDB" id="A0A8J8NPL1"/>
<reference evidence="2" key="1">
    <citation type="submission" date="2019-06" db="EMBL/GenBank/DDBJ databases">
        <authorList>
            <person name="Zheng W."/>
        </authorList>
    </citation>
    <scope>NUCLEOTIDE SEQUENCE</scope>
    <source>
        <strain evidence="2">QDHG01</strain>
    </source>
</reference>